<reference evidence="1" key="1">
    <citation type="submission" date="2016-04" db="EMBL/GenBank/DDBJ databases">
        <authorList>
            <person name="Calderon-Fernandez G.M.Sr."/>
        </authorList>
    </citation>
    <scope>NUCLEOTIDE SEQUENCE</scope>
    <source>
        <strain evidence="1">Int1</strain>
        <tissue evidence="1">Integument</tissue>
    </source>
</reference>
<organism evidence="1">
    <name type="scientific">Triatoma infestans</name>
    <name type="common">Assassin bug</name>
    <dbReference type="NCBI Taxonomy" id="30076"/>
    <lineage>
        <taxon>Eukaryota</taxon>
        <taxon>Metazoa</taxon>
        <taxon>Ecdysozoa</taxon>
        <taxon>Arthropoda</taxon>
        <taxon>Hexapoda</taxon>
        <taxon>Insecta</taxon>
        <taxon>Pterygota</taxon>
        <taxon>Neoptera</taxon>
        <taxon>Paraneoptera</taxon>
        <taxon>Hemiptera</taxon>
        <taxon>Heteroptera</taxon>
        <taxon>Panheteroptera</taxon>
        <taxon>Cimicomorpha</taxon>
        <taxon>Reduviidae</taxon>
        <taxon>Triatominae</taxon>
        <taxon>Triatoma</taxon>
    </lineage>
</organism>
<proteinExistence type="predicted"/>
<name>A0A170WMS3_TRIIF</name>
<reference evidence="1" key="2">
    <citation type="journal article" date="2017" name="J. Med. Entomol.">
        <title>Transcriptome Analysis of the Triatoma infestans (Hemiptera: Reduviidae) Integument.</title>
        <authorList>
            <person name="Calderon-Fernandez G.M."/>
            <person name="Moriconi D.E."/>
            <person name="Dulbecco A.B."/>
            <person name="Juarez M.P."/>
        </authorList>
    </citation>
    <scope>NUCLEOTIDE SEQUENCE</scope>
    <source>
        <strain evidence="1">Int1</strain>
        <tissue evidence="1">Integument</tissue>
    </source>
</reference>
<dbReference type="AlphaFoldDB" id="A0A170WMS3"/>
<sequence>MEELPKIPGNTFPDLTRTEYNVPHHFDWHNGYPIVKPIQVGIGKHPLDTEKYSICL</sequence>
<protein>
    <submittedName>
        <fullName evidence="1">Ef-hand domain-containing protein 1-like protein</fullName>
    </submittedName>
</protein>
<accession>A0A170WMS3</accession>
<dbReference type="EMBL" id="GEMB01005402">
    <property type="protein sequence ID" value="JAR97918.1"/>
    <property type="molecule type" value="Transcribed_RNA"/>
</dbReference>
<evidence type="ECO:0000313" key="1">
    <source>
        <dbReference type="EMBL" id="JAR97918.1"/>
    </source>
</evidence>